<proteinExistence type="predicted"/>
<evidence type="ECO:0000313" key="3">
    <source>
        <dbReference type="Proteomes" id="UP001430953"/>
    </source>
</evidence>
<gene>
    <name evidence="2" type="ORF">PUN28_012709</name>
</gene>
<dbReference type="AlphaFoldDB" id="A0AAW2FD25"/>
<evidence type="ECO:0000313" key="2">
    <source>
        <dbReference type="EMBL" id="KAL0113773.1"/>
    </source>
</evidence>
<name>A0AAW2FD25_9HYME</name>
<comment type="caution">
    <text evidence="2">The sequence shown here is derived from an EMBL/GenBank/DDBJ whole genome shotgun (WGS) entry which is preliminary data.</text>
</comment>
<evidence type="ECO:0008006" key="4">
    <source>
        <dbReference type="Google" id="ProtNLM"/>
    </source>
</evidence>
<keyword evidence="1" id="KW-0812">Transmembrane</keyword>
<evidence type="ECO:0000256" key="1">
    <source>
        <dbReference type="SAM" id="Phobius"/>
    </source>
</evidence>
<sequence length="81" mass="9546">MILDSVRTVVIWIFSLSFQWQRFHYMQLIGFIILLIGMACYNNIVIPQLVLKYRRQLGRHTVPENETHIINTAADDVQETI</sequence>
<reference evidence="2 3" key="1">
    <citation type="submission" date="2023-03" db="EMBL/GenBank/DDBJ databases">
        <title>High recombination rates correlate with genetic variation in Cardiocondyla obscurior ants.</title>
        <authorList>
            <person name="Errbii M."/>
        </authorList>
    </citation>
    <scope>NUCLEOTIDE SEQUENCE [LARGE SCALE GENOMIC DNA]</scope>
    <source>
        <strain evidence="2">Alpha-2009</strain>
        <tissue evidence="2">Whole body</tissue>
    </source>
</reference>
<dbReference type="PANTHER" id="PTHR13146">
    <property type="match status" value="1"/>
</dbReference>
<dbReference type="EMBL" id="JADYXP020000012">
    <property type="protein sequence ID" value="KAL0113773.1"/>
    <property type="molecule type" value="Genomic_DNA"/>
</dbReference>
<protein>
    <recommendedName>
        <fullName evidence="4">Solute carrier family 35 member F6</fullName>
    </recommendedName>
</protein>
<dbReference type="Proteomes" id="UP001430953">
    <property type="component" value="Unassembled WGS sequence"/>
</dbReference>
<dbReference type="PANTHER" id="PTHR13146:SF0">
    <property type="entry name" value="SOLUTE CARRIER FAMILY 35 MEMBER F6"/>
    <property type="match status" value="1"/>
</dbReference>
<keyword evidence="1" id="KW-1133">Transmembrane helix</keyword>
<keyword evidence="3" id="KW-1185">Reference proteome</keyword>
<dbReference type="GO" id="GO:0016020">
    <property type="term" value="C:membrane"/>
    <property type="evidence" value="ECO:0007669"/>
    <property type="project" value="TreeGrafter"/>
</dbReference>
<feature type="transmembrane region" description="Helical" evidence="1">
    <location>
        <begin position="25"/>
        <end position="46"/>
    </location>
</feature>
<accession>A0AAW2FD25</accession>
<keyword evidence="1" id="KW-0472">Membrane</keyword>
<organism evidence="2 3">
    <name type="scientific">Cardiocondyla obscurior</name>
    <dbReference type="NCBI Taxonomy" id="286306"/>
    <lineage>
        <taxon>Eukaryota</taxon>
        <taxon>Metazoa</taxon>
        <taxon>Ecdysozoa</taxon>
        <taxon>Arthropoda</taxon>
        <taxon>Hexapoda</taxon>
        <taxon>Insecta</taxon>
        <taxon>Pterygota</taxon>
        <taxon>Neoptera</taxon>
        <taxon>Endopterygota</taxon>
        <taxon>Hymenoptera</taxon>
        <taxon>Apocrita</taxon>
        <taxon>Aculeata</taxon>
        <taxon>Formicoidea</taxon>
        <taxon>Formicidae</taxon>
        <taxon>Myrmicinae</taxon>
        <taxon>Cardiocondyla</taxon>
    </lineage>
</organism>